<dbReference type="RefSeq" id="XP_033382711.1">
    <property type="nucleotide sequence ID" value="XM_033529995.1"/>
</dbReference>
<keyword evidence="1" id="KW-0812">Transmembrane</keyword>
<keyword evidence="1" id="KW-1133">Transmembrane helix</keyword>
<accession>A0A6A5XMK6</accession>
<dbReference type="GeneID" id="54287392"/>
<feature type="transmembrane region" description="Helical" evidence="1">
    <location>
        <begin position="67"/>
        <end position="89"/>
    </location>
</feature>
<name>A0A6A5XMK6_9PLEO</name>
<dbReference type="Pfam" id="PF10067">
    <property type="entry name" value="DUF2306"/>
    <property type="match status" value="1"/>
</dbReference>
<feature type="transmembrane region" description="Helical" evidence="1">
    <location>
        <begin position="162"/>
        <end position="180"/>
    </location>
</feature>
<feature type="transmembrane region" description="Helical" evidence="1">
    <location>
        <begin position="131"/>
        <end position="150"/>
    </location>
</feature>
<sequence length="335" mass="37687">MKPLRFIYGGFGFQKGYNFVLYAITAGALLGFVLARVQYLDIDGIFREESIPGEYYWYQSGFRRVGIIMHLVGVLFGGMFAFLQFTPIIRHKALWFHRISGYLAILLLLAGNAGVYMIIDHSIGGVPAMRLFFGILGAMTTIGLLLAYVNIKRLQIDQHRAWMIRTWAWAGCIISLRLILDAATEVAHRYDITLHTPIRCDEIFFMYLNNAGIPNEQNPTGKIYEQCGDNASTNPLEILISTEAGGPESAAALLRPMFLMSAYLAITIHALLAELYLWLTPAEHYRLRIVSYQKQVEKGLRKRGSPKEAGLGSTRFGDAPEWWSLLREDQAAPTA</sequence>
<evidence type="ECO:0000313" key="3">
    <source>
        <dbReference type="Proteomes" id="UP000799778"/>
    </source>
</evidence>
<feature type="transmembrane region" description="Helical" evidence="1">
    <location>
        <begin position="257"/>
        <end position="279"/>
    </location>
</feature>
<keyword evidence="1" id="KW-0472">Membrane</keyword>
<evidence type="ECO:0000256" key="1">
    <source>
        <dbReference type="SAM" id="Phobius"/>
    </source>
</evidence>
<feature type="transmembrane region" description="Helical" evidence="1">
    <location>
        <begin position="20"/>
        <end position="39"/>
    </location>
</feature>
<proteinExistence type="predicted"/>
<feature type="transmembrane region" description="Helical" evidence="1">
    <location>
        <begin position="101"/>
        <end position="119"/>
    </location>
</feature>
<keyword evidence="3" id="KW-1185">Reference proteome</keyword>
<protein>
    <recommendedName>
        <fullName evidence="4">DUF2306 domain-containing protein</fullName>
    </recommendedName>
</protein>
<reference evidence="2" key="1">
    <citation type="journal article" date="2020" name="Stud. Mycol.">
        <title>101 Dothideomycetes genomes: a test case for predicting lifestyles and emergence of pathogens.</title>
        <authorList>
            <person name="Haridas S."/>
            <person name="Albert R."/>
            <person name="Binder M."/>
            <person name="Bloem J."/>
            <person name="Labutti K."/>
            <person name="Salamov A."/>
            <person name="Andreopoulos B."/>
            <person name="Baker S."/>
            <person name="Barry K."/>
            <person name="Bills G."/>
            <person name="Bluhm B."/>
            <person name="Cannon C."/>
            <person name="Castanera R."/>
            <person name="Culley D."/>
            <person name="Daum C."/>
            <person name="Ezra D."/>
            <person name="Gonzalez J."/>
            <person name="Henrissat B."/>
            <person name="Kuo A."/>
            <person name="Liang C."/>
            <person name="Lipzen A."/>
            <person name="Lutzoni F."/>
            <person name="Magnuson J."/>
            <person name="Mondo S."/>
            <person name="Nolan M."/>
            <person name="Ohm R."/>
            <person name="Pangilinan J."/>
            <person name="Park H.-J."/>
            <person name="Ramirez L."/>
            <person name="Alfaro M."/>
            <person name="Sun H."/>
            <person name="Tritt A."/>
            <person name="Yoshinaga Y."/>
            <person name="Zwiers L.-H."/>
            <person name="Turgeon B."/>
            <person name="Goodwin S."/>
            <person name="Spatafora J."/>
            <person name="Crous P."/>
            <person name="Grigoriev I."/>
        </authorList>
    </citation>
    <scope>NUCLEOTIDE SEQUENCE</scope>
    <source>
        <strain evidence="2">CBS 175.79</strain>
    </source>
</reference>
<gene>
    <name evidence="2" type="ORF">BU24DRAFT_433772</name>
</gene>
<dbReference type="EMBL" id="ML978070">
    <property type="protein sequence ID" value="KAF2014372.1"/>
    <property type="molecule type" value="Genomic_DNA"/>
</dbReference>
<dbReference type="OrthoDB" id="193478at2759"/>
<evidence type="ECO:0000313" key="2">
    <source>
        <dbReference type="EMBL" id="KAF2014372.1"/>
    </source>
</evidence>
<evidence type="ECO:0008006" key="4">
    <source>
        <dbReference type="Google" id="ProtNLM"/>
    </source>
</evidence>
<organism evidence="2 3">
    <name type="scientific">Aaosphaeria arxii CBS 175.79</name>
    <dbReference type="NCBI Taxonomy" id="1450172"/>
    <lineage>
        <taxon>Eukaryota</taxon>
        <taxon>Fungi</taxon>
        <taxon>Dikarya</taxon>
        <taxon>Ascomycota</taxon>
        <taxon>Pezizomycotina</taxon>
        <taxon>Dothideomycetes</taxon>
        <taxon>Pleosporomycetidae</taxon>
        <taxon>Pleosporales</taxon>
        <taxon>Pleosporales incertae sedis</taxon>
        <taxon>Aaosphaeria</taxon>
    </lineage>
</organism>
<dbReference type="AlphaFoldDB" id="A0A6A5XMK6"/>
<dbReference type="InterPro" id="IPR018750">
    <property type="entry name" value="DUF2306_membrane"/>
</dbReference>
<dbReference type="Proteomes" id="UP000799778">
    <property type="component" value="Unassembled WGS sequence"/>
</dbReference>